<keyword evidence="2" id="KW-0238">DNA-binding</keyword>
<dbReference type="AlphaFoldDB" id="A0A0A8XBE3"/>
<dbReference type="GO" id="GO:0005829">
    <property type="term" value="C:cytosol"/>
    <property type="evidence" value="ECO:0007669"/>
    <property type="project" value="TreeGrafter"/>
</dbReference>
<dbReference type="SUPFAM" id="SSF54909">
    <property type="entry name" value="Dimeric alpha+beta barrel"/>
    <property type="match status" value="1"/>
</dbReference>
<evidence type="ECO:0000256" key="2">
    <source>
        <dbReference type="ARBA" id="ARBA00023125"/>
    </source>
</evidence>
<dbReference type="InterPro" id="IPR000485">
    <property type="entry name" value="AsnC-type_HTH_dom"/>
</dbReference>
<dbReference type="GO" id="GO:0043565">
    <property type="term" value="F:sequence-specific DNA binding"/>
    <property type="evidence" value="ECO:0007669"/>
    <property type="project" value="InterPro"/>
</dbReference>
<dbReference type="Gene3D" id="1.10.10.10">
    <property type="entry name" value="Winged helix-like DNA-binding domain superfamily/Winged helix DNA-binding domain"/>
    <property type="match status" value="1"/>
</dbReference>
<dbReference type="InterPro" id="IPR019888">
    <property type="entry name" value="Tscrpt_reg_AsnC-like"/>
</dbReference>
<dbReference type="InterPro" id="IPR019885">
    <property type="entry name" value="Tscrpt_reg_HTH_AsnC-type_CS"/>
</dbReference>
<dbReference type="InterPro" id="IPR011008">
    <property type="entry name" value="Dimeric_a/b-barrel"/>
</dbReference>
<keyword evidence="3" id="KW-0804">Transcription</keyword>
<sequence length="140" mass="16124">MDQVDKNILHHLQEDGRISMTELGRRVGLSVPAVKERVKRLEENGTILGYRAILNPKKVDKQVLAFILFDSKRCKEFREFCIQHPMVVECHRLAGQYSYLVKILADSVENLEEFIDESMAYGHPSTLINLSSPVEFKHII</sequence>
<dbReference type="PANTHER" id="PTHR30154:SF20">
    <property type="entry name" value="LEUCINE-RESPONSIVE REGULATORY PROTEIN"/>
    <property type="match status" value="1"/>
</dbReference>
<dbReference type="PROSITE" id="PS00519">
    <property type="entry name" value="HTH_ASNC_1"/>
    <property type="match status" value="1"/>
</dbReference>
<dbReference type="Proteomes" id="UP000031014">
    <property type="component" value="Unassembled WGS sequence"/>
</dbReference>
<proteinExistence type="predicted"/>
<reference evidence="5 6" key="1">
    <citation type="submission" date="2013-06" db="EMBL/GenBank/DDBJ databases">
        <title>Whole genome shotgun sequence of Bacillus selenatarsenatis SF-1.</title>
        <authorList>
            <person name="Kuroda M."/>
            <person name="Sei K."/>
            <person name="Yamashita M."/>
            <person name="Ike M."/>
        </authorList>
    </citation>
    <scope>NUCLEOTIDE SEQUENCE [LARGE SCALE GENOMIC DNA]</scope>
    <source>
        <strain evidence="5 6">SF-1</strain>
    </source>
</reference>
<evidence type="ECO:0000259" key="4">
    <source>
        <dbReference type="PROSITE" id="PS50956"/>
    </source>
</evidence>
<accession>A0A0A8XBE3</accession>
<dbReference type="SUPFAM" id="SSF46785">
    <property type="entry name" value="Winged helix' DNA-binding domain"/>
    <property type="match status" value="1"/>
</dbReference>
<dbReference type="PRINTS" id="PR00033">
    <property type="entry name" value="HTHASNC"/>
</dbReference>
<dbReference type="FunFam" id="1.10.10.10:FF:000186">
    <property type="entry name" value="AsnC family transcriptional regulator"/>
    <property type="match status" value="1"/>
</dbReference>
<dbReference type="Gene3D" id="3.30.70.920">
    <property type="match status" value="1"/>
</dbReference>
<dbReference type="RefSeq" id="WP_041967113.1">
    <property type="nucleotide sequence ID" value="NZ_BASE01000083.1"/>
</dbReference>
<keyword evidence="1" id="KW-0805">Transcription regulation</keyword>
<evidence type="ECO:0000256" key="3">
    <source>
        <dbReference type="ARBA" id="ARBA00023163"/>
    </source>
</evidence>
<dbReference type="InterPro" id="IPR019887">
    <property type="entry name" value="Tscrpt_reg_AsnC/Lrp_C"/>
</dbReference>
<dbReference type="Pfam" id="PF01037">
    <property type="entry name" value="AsnC_trans_reg"/>
    <property type="match status" value="1"/>
</dbReference>
<dbReference type="EMBL" id="BASE01000083">
    <property type="protein sequence ID" value="GAM15461.1"/>
    <property type="molecule type" value="Genomic_DNA"/>
</dbReference>
<dbReference type="InterPro" id="IPR011991">
    <property type="entry name" value="ArsR-like_HTH"/>
</dbReference>
<dbReference type="OrthoDB" id="34294at2"/>
<keyword evidence="6" id="KW-1185">Reference proteome</keyword>
<dbReference type="PANTHER" id="PTHR30154">
    <property type="entry name" value="LEUCINE-RESPONSIVE REGULATORY PROTEIN"/>
    <property type="match status" value="1"/>
</dbReference>
<dbReference type="CDD" id="cd00090">
    <property type="entry name" value="HTH_ARSR"/>
    <property type="match status" value="1"/>
</dbReference>
<protein>
    <submittedName>
        <fullName evidence="5">Transcriptional regulator, AsnC family</fullName>
    </submittedName>
</protein>
<dbReference type="PROSITE" id="PS50956">
    <property type="entry name" value="HTH_ASNC_2"/>
    <property type="match status" value="1"/>
</dbReference>
<dbReference type="SMART" id="SM00344">
    <property type="entry name" value="HTH_ASNC"/>
    <property type="match status" value="1"/>
</dbReference>
<comment type="caution">
    <text evidence="5">The sequence shown here is derived from an EMBL/GenBank/DDBJ whole genome shotgun (WGS) entry which is preliminary data.</text>
</comment>
<evidence type="ECO:0000256" key="1">
    <source>
        <dbReference type="ARBA" id="ARBA00023015"/>
    </source>
</evidence>
<evidence type="ECO:0000313" key="5">
    <source>
        <dbReference type="EMBL" id="GAM15461.1"/>
    </source>
</evidence>
<dbReference type="Pfam" id="PF13404">
    <property type="entry name" value="HTH_AsnC-type"/>
    <property type="match status" value="1"/>
</dbReference>
<evidence type="ECO:0000313" key="6">
    <source>
        <dbReference type="Proteomes" id="UP000031014"/>
    </source>
</evidence>
<name>A0A0A8XBE3_MESS1</name>
<organism evidence="5 6">
    <name type="scientific">Mesobacillus selenatarsenatis (strain DSM 18680 / JCM 14380 / FERM P-15431 / SF-1)</name>
    <dbReference type="NCBI Taxonomy" id="1321606"/>
    <lineage>
        <taxon>Bacteria</taxon>
        <taxon>Bacillati</taxon>
        <taxon>Bacillota</taxon>
        <taxon>Bacilli</taxon>
        <taxon>Bacillales</taxon>
        <taxon>Bacillaceae</taxon>
        <taxon>Mesobacillus</taxon>
    </lineage>
</organism>
<dbReference type="InterPro" id="IPR036390">
    <property type="entry name" value="WH_DNA-bd_sf"/>
</dbReference>
<dbReference type="InterPro" id="IPR036388">
    <property type="entry name" value="WH-like_DNA-bd_sf"/>
</dbReference>
<dbReference type="STRING" id="1321606.SAMD00020551_3618"/>
<feature type="domain" description="HTH asnC-type" evidence="4">
    <location>
        <begin position="1"/>
        <end position="62"/>
    </location>
</feature>
<gene>
    <name evidence="5" type="ORF">SAMD00020551_3618</name>
</gene>
<dbReference type="GO" id="GO:0043200">
    <property type="term" value="P:response to amino acid"/>
    <property type="evidence" value="ECO:0007669"/>
    <property type="project" value="TreeGrafter"/>
</dbReference>